<dbReference type="Proteomes" id="UP000018130">
    <property type="component" value="Unassembled WGS sequence"/>
</dbReference>
<evidence type="ECO:0000313" key="2">
    <source>
        <dbReference type="EMBL" id="CCQ70049.1"/>
    </source>
</evidence>
<name>T2JY95_CROWT</name>
<feature type="region of interest" description="Disordered" evidence="1">
    <location>
        <begin position="49"/>
        <end position="73"/>
    </location>
</feature>
<dbReference type="EMBL" id="CAQN01001097">
    <property type="protein sequence ID" value="CCQ70049.1"/>
    <property type="molecule type" value="Genomic_DNA"/>
</dbReference>
<evidence type="ECO:0008006" key="4">
    <source>
        <dbReference type="Google" id="ProtNLM"/>
    </source>
</evidence>
<gene>
    <name evidence="2" type="ORF">CWATWH0402_114</name>
</gene>
<comment type="caution">
    <text evidence="2">The sequence shown here is derived from an EMBL/GenBank/DDBJ whole genome shotgun (WGS) entry which is preliminary data.</text>
</comment>
<sequence length="73" mass="8486">MRILLVEDEEDLGLAIKQVLVSKKYIVDWIKEMDTLMLWLTKSRNQRPLISTPNSELRTPNSDYPLGAVSKRK</sequence>
<evidence type="ECO:0000313" key="3">
    <source>
        <dbReference type="Proteomes" id="UP000018130"/>
    </source>
</evidence>
<dbReference type="AlphaFoldDB" id="T2JY95"/>
<dbReference type="RefSeq" id="WP_425333025.1">
    <property type="nucleotide sequence ID" value="NZ_CAQN01001097.1"/>
</dbReference>
<accession>T2JY95</accession>
<feature type="compositionally biased region" description="Polar residues" evidence="1">
    <location>
        <begin position="49"/>
        <end position="62"/>
    </location>
</feature>
<organism evidence="2 3">
    <name type="scientific">Crocosphaera watsonii WH 0402</name>
    <dbReference type="NCBI Taxonomy" id="1284629"/>
    <lineage>
        <taxon>Bacteria</taxon>
        <taxon>Bacillati</taxon>
        <taxon>Cyanobacteriota</taxon>
        <taxon>Cyanophyceae</taxon>
        <taxon>Oscillatoriophycideae</taxon>
        <taxon>Chroococcales</taxon>
        <taxon>Aphanothecaceae</taxon>
        <taxon>Crocosphaera</taxon>
    </lineage>
</organism>
<protein>
    <recommendedName>
        <fullName evidence="4">Response regulatory domain-containing protein</fullName>
    </recommendedName>
</protein>
<proteinExistence type="predicted"/>
<reference evidence="2 3" key="1">
    <citation type="submission" date="2013-01" db="EMBL/GenBank/DDBJ databases">
        <authorList>
            <person name="Bench S."/>
        </authorList>
    </citation>
    <scope>NUCLEOTIDE SEQUENCE [LARGE SCALE GENOMIC DNA]</scope>
    <source>
        <strain evidence="2 3">WH 0402</strain>
    </source>
</reference>
<evidence type="ECO:0000256" key="1">
    <source>
        <dbReference type="SAM" id="MobiDB-lite"/>
    </source>
</evidence>
<reference evidence="2 3" key="2">
    <citation type="submission" date="2013-09" db="EMBL/GenBank/DDBJ databases">
        <title>Whole genome comparison of six Crocosphaera watsonii strains with differing phenotypes.</title>
        <authorList>
            <person name="Bench S.R."/>
            <person name="Heller P."/>
            <person name="Frank I."/>
            <person name="Arciniega M."/>
            <person name="Shilova I.N."/>
            <person name="Zehr J.P."/>
        </authorList>
    </citation>
    <scope>NUCLEOTIDE SEQUENCE [LARGE SCALE GENOMIC DNA]</scope>
    <source>
        <strain evidence="2 3">WH 0402</strain>
    </source>
</reference>